<dbReference type="EMBL" id="BSOH01000015">
    <property type="protein sequence ID" value="GLR18116.1"/>
    <property type="molecule type" value="Genomic_DNA"/>
</dbReference>
<keyword evidence="6 14" id="KW-0432">Leucine biosynthesis</keyword>
<keyword evidence="13 14" id="KW-0100">Branched-chain amino acid biosynthesis</keyword>
<dbReference type="PROSITE" id="PS00470">
    <property type="entry name" value="IDH_IMDH"/>
    <property type="match status" value="1"/>
</dbReference>
<evidence type="ECO:0000256" key="13">
    <source>
        <dbReference type="ARBA" id="ARBA00023304"/>
    </source>
</evidence>
<dbReference type="InterPro" id="IPR019818">
    <property type="entry name" value="IsoCit/isopropylmalate_DH_CS"/>
</dbReference>
<evidence type="ECO:0000256" key="6">
    <source>
        <dbReference type="ARBA" id="ARBA00022430"/>
    </source>
</evidence>
<evidence type="ECO:0000256" key="2">
    <source>
        <dbReference type="ARBA" id="ARBA00001936"/>
    </source>
</evidence>
<gene>
    <name evidence="17" type="primary">leuB_2</name>
    <name evidence="14" type="synonym">leuB</name>
    <name evidence="17" type="ORF">GCM10007940_27310</name>
</gene>
<dbReference type="SUPFAM" id="SSF53659">
    <property type="entry name" value="Isocitrate/Isopropylmalate dehydrogenase-like"/>
    <property type="match status" value="1"/>
</dbReference>
<evidence type="ECO:0000256" key="9">
    <source>
        <dbReference type="ARBA" id="ARBA00022842"/>
    </source>
</evidence>
<evidence type="ECO:0000256" key="4">
    <source>
        <dbReference type="ARBA" id="ARBA00008319"/>
    </source>
</evidence>
<comment type="similarity">
    <text evidence="4 14">Belongs to the isocitrate and isopropylmalate dehydrogenases family. LeuB type 1 subfamily.</text>
</comment>
<keyword evidence="8 14" id="KW-0479">Metal-binding</keyword>
<dbReference type="PANTHER" id="PTHR42979:SF1">
    <property type="entry name" value="3-ISOPROPYLMALATE DEHYDROGENASE"/>
    <property type="match status" value="1"/>
</dbReference>
<dbReference type="GO" id="GO:0000287">
    <property type="term" value="F:magnesium ion binding"/>
    <property type="evidence" value="ECO:0007669"/>
    <property type="project" value="InterPro"/>
</dbReference>
<dbReference type="RefSeq" id="WP_235294455.1">
    <property type="nucleotide sequence ID" value="NZ_BSOH01000015.1"/>
</dbReference>
<proteinExistence type="inferred from homology"/>
<feature type="binding site" evidence="14">
    <location>
        <position position="225"/>
    </location>
    <ligand>
        <name>substrate</name>
    </ligand>
</feature>
<dbReference type="FunFam" id="3.40.718.10:FF:000006">
    <property type="entry name" value="3-isopropylmalate dehydrogenase"/>
    <property type="match status" value="1"/>
</dbReference>
<dbReference type="GO" id="GO:0051287">
    <property type="term" value="F:NAD binding"/>
    <property type="evidence" value="ECO:0007669"/>
    <property type="project" value="InterPro"/>
</dbReference>
<keyword evidence="7 14" id="KW-0028">Amino-acid biosynthesis</keyword>
<keyword evidence="10 14" id="KW-0560">Oxidoreductase</keyword>
<dbReference type="InterPro" id="IPR024084">
    <property type="entry name" value="IsoPropMal-DH-like_dom"/>
</dbReference>
<feature type="site" description="Important for catalysis" evidence="14">
    <location>
        <position position="146"/>
    </location>
</feature>
<dbReference type="GO" id="GO:0009098">
    <property type="term" value="P:L-leucine biosynthetic process"/>
    <property type="evidence" value="ECO:0007669"/>
    <property type="project" value="UniProtKB-UniRule"/>
</dbReference>
<evidence type="ECO:0000313" key="18">
    <source>
        <dbReference type="Proteomes" id="UP001156666"/>
    </source>
</evidence>
<dbReference type="EC" id="1.1.1.85" evidence="14"/>
<feature type="binding site" evidence="14">
    <location>
        <position position="139"/>
    </location>
    <ligand>
        <name>substrate</name>
    </ligand>
</feature>
<dbReference type="GO" id="GO:0005829">
    <property type="term" value="C:cytosol"/>
    <property type="evidence" value="ECO:0007669"/>
    <property type="project" value="TreeGrafter"/>
</dbReference>
<organism evidence="17 18">
    <name type="scientific">Portibacter lacus</name>
    <dbReference type="NCBI Taxonomy" id="1099794"/>
    <lineage>
        <taxon>Bacteria</taxon>
        <taxon>Pseudomonadati</taxon>
        <taxon>Bacteroidota</taxon>
        <taxon>Saprospiria</taxon>
        <taxon>Saprospirales</taxon>
        <taxon>Haliscomenobacteraceae</taxon>
        <taxon>Portibacter</taxon>
    </lineage>
</organism>
<evidence type="ECO:0000313" key="17">
    <source>
        <dbReference type="EMBL" id="GLR18116.1"/>
    </source>
</evidence>
<evidence type="ECO:0000256" key="3">
    <source>
        <dbReference type="ARBA" id="ARBA00004762"/>
    </source>
</evidence>
<evidence type="ECO:0000256" key="10">
    <source>
        <dbReference type="ARBA" id="ARBA00023002"/>
    </source>
</evidence>
<dbReference type="HAMAP" id="MF_01033">
    <property type="entry name" value="LeuB_type1"/>
    <property type="match status" value="1"/>
</dbReference>
<evidence type="ECO:0000256" key="14">
    <source>
        <dbReference type="HAMAP-Rule" id="MF_01033"/>
    </source>
</evidence>
<comment type="subunit">
    <text evidence="5 14 15">Homodimer.</text>
</comment>
<dbReference type="Pfam" id="PF00180">
    <property type="entry name" value="Iso_dh"/>
    <property type="match status" value="1"/>
</dbReference>
<dbReference type="GO" id="GO:0003862">
    <property type="term" value="F:3-isopropylmalate dehydrogenase activity"/>
    <property type="evidence" value="ECO:0007669"/>
    <property type="project" value="UniProtKB-UniRule"/>
</dbReference>
<feature type="binding site" evidence="14">
    <location>
        <position position="249"/>
    </location>
    <ligand>
        <name>Mg(2+)</name>
        <dbReference type="ChEBI" id="CHEBI:18420"/>
    </ligand>
</feature>
<feature type="site" description="Important for catalysis" evidence="14">
    <location>
        <position position="193"/>
    </location>
</feature>
<comment type="cofactor">
    <cofactor evidence="14 15">
        <name>Mg(2+)</name>
        <dbReference type="ChEBI" id="CHEBI:18420"/>
    </cofactor>
    <cofactor evidence="14 15">
        <name>Mn(2+)</name>
        <dbReference type="ChEBI" id="CHEBI:29035"/>
    </cofactor>
    <text evidence="14 15">Binds 1 Mg(2+) or Mn(2+) ion per subunit.</text>
</comment>
<name>A0AA37WDN8_9BACT</name>
<feature type="binding site" evidence="14">
    <location>
        <position position="101"/>
    </location>
    <ligand>
        <name>substrate</name>
    </ligand>
</feature>
<keyword evidence="11 14" id="KW-0520">NAD</keyword>
<comment type="cofactor">
    <cofactor evidence="2">
        <name>Mn(2+)</name>
        <dbReference type="ChEBI" id="CHEBI:29035"/>
    </cofactor>
</comment>
<comment type="catalytic activity">
    <reaction evidence="1 14 15">
        <text>(2R,3S)-3-isopropylmalate + NAD(+) = 4-methyl-2-oxopentanoate + CO2 + NADH</text>
        <dbReference type="Rhea" id="RHEA:32271"/>
        <dbReference type="ChEBI" id="CHEBI:16526"/>
        <dbReference type="ChEBI" id="CHEBI:17865"/>
        <dbReference type="ChEBI" id="CHEBI:35121"/>
        <dbReference type="ChEBI" id="CHEBI:57540"/>
        <dbReference type="ChEBI" id="CHEBI:57945"/>
        <dbReference type="EC" id="1.1.1.85"/>
    </reaction>
</comment>
<keyword evidence="9 14" id="KW-0460">Magnesium</keyword>
<comment type="caution">
    <text evidence="17">The sequence shown here is derived from an EMBL/GenBank/DDBJ whole genome shotgun (WGS) entry which is preliminary data.</text>
</comment>
<evidence type="ECO:0000259" key="16">
    <source>
        <dbReference type="SMART" id="SM01329"/>
    </source>
</evidence>
<comment type="caution">
    <text evidence="14">Lacks conserved residue(s) required for the propagation of feature annotation.</text>
</comment>
<feature type="binding site" evidence="14">
    <location>
        <position position="111"/>
    </location>
    <ligand>
        <name>substrate</name>
    </ligand>
</feature>
<reference evidence="17" key="2">
    <citation type="submission" date="2023-01" db="EMBL/GenBank/DDBJ databases">
        <title>Draft genome sequence of Portibacter lacus strain NBRC 108769.</title>
        <authorList>
            <person name="Sun Q."/>
            <person name="Mori K."/>
        </authorList>
    </citation>
    <scope>NUCLEOTIDE SEQUENCE</scope>
    <source>
        <strain evidence="17">NBRC 108769</strain>
    </source>
</reference>
<evidence type="ECO:0000256" key="1">
    <source>
        <dbReference type="ARBA" id="ARBA00000624"/>
    </source>
</evidence>
<dbReference type="Gene3D" id="3.40.718.10">
    <property type="entry name" value="Isopropylmalate Dehydrogenase"/>
    <property type="match status" value="1"/>
</dbReference>
<protein>
    <recommendedName>
        <fullName evidence="14">3-isopropylmalate dehydrogenase</fullName>
        <ecNumber evidence="14">1.1.1.85</ecNumber>
    </recommendedName>
    <alternativeName>
        <fullName evidence="14">3-IPM-DH</fullName>
    </alternativeName>
    <alternativeName>
        <fullName evidence="14">Beta-IPM dehydrogenase</fullName>
        <shortName evidence="14">IMDH</shortName>
    </alternativeName>
</protein>
<comment type="subcellular location">
    <subcellularLocation>
        <location evidence="14">Cytoplasm</location>
    </subcellularLocation>
</comment>
<keyword evidence="12 14" id="KW-0464">Manganese</keyword>
<feature type="domain" description="Isopropylmalate dehydrogenase-like" evidence="16">
    <location>
        <begin position="8"/>
        <end position="350"/>
    </location>
</feature>
<evidence type="ECO:0000256" key="8">
    <source>
        <dbReference type="ARBA" id="ARBA00022723"/>
    </source>
</evidence>
<evidence type="ECO:0000256" key="11">
    <source>
        <dbReference type="ARBA" id="ARBA00023027"/>
    </source>
</evidence>
<feature type="binding site" evidence="14">
    <location>
        <position position="225"/>
    </location>
    <ligand>
        <name>Mg(2+)</name>
        <dbReference type="ChEBI" id="CHEBI:18420"/>
    </ligand>
</feature>
<dbReference type="InterPro" id="IPR004429">
    <property type="entry name" value="Isopropylmalate_DH"/>
</dbReference>
<comment type="function">
    <text evidence="14 15">Catalyzes the oxidation of 3-carboxy-2-hydroxy-4-methylpentanoate (3-isopropylmalate) to 3-carboxy-4-methyl-2-oxopentanoate. The product decarboxylates to 4-methyl-2 oxopentanoate.</text>
</comment>
<comment type="pathway">
    <text evidence="3 14 15">Amino-acid biosynthesis; L-leucine biosynthesis; L-leucine from 3-methyl-2-oxobutanoate: step 3/4.</text>
</comment>
<evidence type="ECO:0000256" key="5">
    <source>
        <dbReference type="ARBA" id="ARBA00011738"/>
    </source>
</evidence>
<evidence type="ECO:0000256" key="7">
    <source>
        <dbReference type="ARBA" id="ARBA00022605"/>
    </source>
</evidence>
<dbReference type="Proteomes" id="UP001156666">
    <property type="component" value="Unassembled WGS sequence"/>
</dbReference>
<keyword evidence="18" id="KW-1185">Reference proteome</keyword>
<reference evidence="17" key="1">
    <citation type="journal article" date="2014" name="Int. J. Syst. Evol. Microbiol.">
        <title>Complete genome sequence of Corynebacterium casei LMG S-19264T (=DSM 44701T), isolated from a smear-ripened cheese.</title>
        <authorList>
            <consortium name="US DOE Joint Genome Institute (JGI-PGF)"/>
            <person name="Walter F."/>
            <person name="Albersmeier A."/>
            <person name="Kalinowski J."/>
            <person name="Ruckert C."/>
        </authorList>
    </citation>
    <scope>NUCLEOTIDE SEQUENCE</scope>
    <source>
        <strain evidence="17">NBRC 108769</strain>
    </source>
</reference>
<dbReference type="PANTHER" id="PTHR42979">
    <property type="entry name" value="3-ISOPROPYLMALATE DEHYDROGENASE"/>
    <property type="match status" value="1"/>
</dbReference>
<dbReference type="SMART" id="SM01329">
    <property type="entry name" value="Iso_dh"/>
    <property type="match status" value="1"/>
</dbReference>
<evidence type="ECO:0000256" key="15">
    <source>
        <dbReference type="RuleBase" id="RU004445"/>
    </source>
</evidence>
<sequence length="374" mass="41866">MPVKQLKNITILPGDGIGPEVIAQAEKSIQAIAYRYNHDFSLDYAFIGAHAIEETGSPFPEETLRKCRKADAILLGAIGDPKYDEKFESDLRPEQGLLALRKQLQLYANIRPIKVYDNLTHLSPLKEKRIKNVNFVIYRELTGGIYYGKKGRYENGKIAYDHCVYSESEIKRIAILAFEAAMDRRKKLCLVDKANVLETSRLWRSVVKEVAKKYPDVETSFLYIDNAAMQMMNSPAQFDIILTTNLFGDILSDEASIIPGSLGLLPSASIGRNSCLFEPVHGSFPQAAGKDIANPMGAILSVAMMFRHFEMEQEALEVERAVDLCMKEGIMTKDLEVEVHYSCSQLGDLIYSIIAEDLEQINKKQLSVGSSSII</sequence>
<dbReference type="AlphaFoldDB" id="A0AA37WDN8"/>
<dbReference type="NCBIfam" id="TIGR00169">
    <property type="entry name" value="leuB"/>
    <property type="match status" value="1"/>
</dbReference>
<feature type="binding site" evidence="14">
    <location>
        <position position="253"/>
    </location>
    <ligand>
        <name>Mg(2+)</name>
        <dbReference type="ChEBI" id="CHEBI:18420"/>
    </ligand>
</feature>
<accession>A0AA37WDN8</accession>
<keyword evidence="14" id="KW-0963">Cytoplasm</keyword>
<evidence type="ECO:0000256" key="12">
    <source>
        <dbReference type="ARBA" id="ARBA00023211"/>
    </source>
</evidence>